<dbReference type="InterPro" id="IPR023614">
    <property type="entry name" value="Porin_dom_sf"/>
</dbReference>
<feature type="signal peptide" evidence="11">
    <location>
        <begin position="1"/>
        <end position="25"/>
    </location>
</feature>
<comment type="subcellular location">
    <subcellularLocation>
        <location evidence="1">Cell outer membrane</location>
        <topology evidence="1">Multi-pass membrane protein</topology>
    </subcellularLocation>
</comment>
<keyword evidence="10" id="KW-0998">Cell outer membrane</keyword>
<keyword evidence="7" id="KW-0406">Ion transport</keyword>
<keyword evidence="9" id="KW-0472">Membrane</keyword>
<evidence type="ECO:0000259" key="12">
    <source>
        <dbReference type="Pfam" id="PF13609"/>
    </source>
</evidence>
<dbReference type="InterPro" id="IPR033900">
    <property type="entry name" value="Gram_neg_porin_domain"/>
</dbReference>
<dbReference type="PANTHER" id="PTHR34501">
    <property type="entry name" value="PROTEIN YDDL-RELATED"/>
    <property type="match status" value="1"/>
</dbReference>
<reference evidence="14" key="1">
    <citation type="submission" date="2016-10" db="EMBL/GenBank/DDBJ databases">
        <authorList>
            <person name="Varghese N."/>
            <person name="Submissions S."/>
        </authorList>
    </citation>
    <scope>NUCLEOTIDE SEQUENCE [LARGE SCALE GENOMIC DNA]</scope>
    <source>
        <strain evidence="14">CGMCC 1.6294</strain>
    </source>
</reference>
<keyword evidence="14" id="KW-1185">Reference proteome</keyword>
<evidence type="ECO:0000256" key="8">
    <source>
        <dbReference type="ARBA" id="ARBA00023114"/>
    </source>
</evidence>
<evidence type="ECO:0000256" key="10">
    <source>
        <dbReference type="ARBA" id="ARBA00023237"/>
    </source>
</evidence>
<dbReference type="PANTHER" id="PTHR34501:SF9">
    <property type="entry name" value="MAJOR OUTER MEMBRANE PROTEIN P.IA"/>
    <property type="match status" value="1"/>
</dbReference>
<proteinExistence type="predicted"/>
<evidence type="ECO:0000256" key="1">
    <source>
        <dbReference type="ARBA" id="ARBA00004571"/>
    </source>
</evidence>
<dbReference type="SUPFAM" id="SSF56935">
    <property type="entry name" value="Porins"/>
    <property type="match status" value="1"/>
</dbReference>
<dbReference type="GO" id="GO:0006811">
    <property type="term" value="P:monoatomic ion transport"/>
    <property type="evidence" value="ECO:0007669"/>
    <property type="project" value="UniProtKB-KW"/>
</dbReference>
<evidence type="ECO:0000313" key="14">
    <source>
        <dbReference type="Proteomes" id="UP000199290"/>
    </source>
</evidence>
<dbReference type="Gene3D" id="2.40.160.10">
    <property type="entry name" value="Porin"/>
    <property type="match status" value="1"/>
</dbReference>
<evidence type="ECO:0000313" key="13">
    <source>
        <dbReference type="EMBL" id="SFR47014.1"/>
    </source>
</evidence>
<protein>
    <submittedName>
        <fullName evidence="13">Porin</fullName>
    </submittedName>
</protein>
<dbReference type="RefSeq" id="WP_167363226.1">
    <property type="nucleotide sequence ID" value="NZ_FOYV01000001.1"/>
</dbReference>
<dbReference type="STRING" id="375760.SAMN04488073_1747"/>
<dbReference type="EMBL" id="FOYV01000001">
    <property type="protein sequence ID" value="SFR47014.1"/>
    <property type="molecule type" value="Genomic_DNA"/>
</dbReference>
<gene>
    <name evidence="13" type="ORF">SAMN04488073_1747</name>
</gene>
<organism evidence="13 14">
    <name type="scientific">Marinobacter gudaonensis</name>
    <dbReference type="NCBI Taxonomy" id="375760"/>
    <lineage>
        <taxon>Bacteria</taxon>
        <taxon>Pseudomonadati</taxon>
        <taxon>Pseudomonadota</taxon>
        <taxon>Gammaproteobacteria</taxon>
        <taxon>Pseudomonadales</taxon>
        <taxon>Marinobacteraceae</taxon>
        <taxon>Marinobacter</taxon>
    </lineage>
</organism>
<evidence type="ECO:0000256" key="3">
    <source>
        <dbReference type="ARBA" id="ARBA00022448"/>
    </source>
</evidence>
<dbReference type="InterPro" id="IPR050298">
    <property type="entry name" value="Gram-neg_bact_OMP"/>
</dbReference>
<keyword evidence="6 11" id="KW-0732">Signal</keyword>
<dbReference type="Pfam" id="PF13609">
    <property type="entry name" value="Porin_4"/>
    <property type="match status" value="1"/>
</dbReference>
<sequence length="361" mass="37499">MNKQNKLRSAIVAIACGVTSTGVLAQASVSNLTVDPYGQINHGVMVTDSAAGTKTYTADNDNSASRAGVRISGDVADTGLSVGAHVELEYQVNASNAVSEDVRTVSGEFNERHLNIYLAGAFGKVSVGQGDGAANGNIEQDLSGTAVISYANPALIGGGLSFVDEATGDAVQFSSAMSDQDFESRYTRVRYDLPSVGPIKLAVSQGTKSGDDDVTELGARFSGELGGKVIAALGYSSKDVGGVADKLDIIGGSVSWLHDSGVNVTGAYSTASDDNPANPDSDFYLVKLGYKTGNHAMDIHLMEASDRVAEGDSAQTVGVGYVYTPVKYFSAYAGYNANSLDRDAGDYENVDTLFVGALLKF</sequence>
<name>A0A1I6GXN8_9GAMM</name>
<evidence type="ECO:0000256" key="5">
    <source>
        <dbReference type="ARBA" id="ARBA00022692"/>
    </source>
</evidence>
<dbReference type="GO" id="GO:0009279">
    <property type="term" value="C:cell outer membrane"/>
    <property type="evidence" value="ECO:0007669"/>
    <property type="project" value="UniProtKB-SubCell"/>
</dbReference>
<dbReference type="GO" id="GO:0015288">
    <property type="term" value="F:porin activity"/>
    <property type="evidence" value="ECO:0007669"/>
    <property type="project" value="UniProtKB-KW"/>
</dbReference>
<comment type="subunit">
    <text evidence="2">Homotrimer.</text>
</comment>
<evidence type="ECO:0000256" key="2">
    <source>
        <dbReference type="ARBA" id="ARBA00011233"/>
    </source>
</evidence>
<dbReference type="GO" id="GO:0046930">
    <property type="term" value="C:pore complex"/>
    <property type="evidence" value="ECO:0007669"/>
    <property type="project" value="UniProtKB-KW"/>
</dbReference>
<feature type="chain" id="PRO_5011584519" evidence="11">
    <location>
        <begin position="26"/>
        <end position="361"/>
    </location>
</feature>
<evidence type="ECO:0000256" key="11">
    <source>
        <dbReference type="SAM" id="SignalP"/>
    </source>
</evidence>
<evidence type="ECO:0000256" key="4">
    <source>
        <dbReference type="ARBA" id="ARBA00022452"/>
    </source>
</evidence>
<accession>A0A1I6GXN8</accession>
<dbReference type="AlphaFoldDB" id="A0A1I6GXN8"/>
<keyword evidence="8" id="KW-0626">Porin</keyword>
<feature type="domain" description="Porin" evidence="12">
    <location>
        <begin position="14"/>
        <end position="339"/>
    </location>
</feature>
<evidence type="ECO:0000256" key="7">
    <source>
        <dbReference type="ARBA" id="ARBA00023065"/>
    </source>
</evidence>
<keyword evidence="4" id="KW-1134">Transmembrane beta strand</keyword>
<dbReference type="Proteomes" id="UP000199290">
    <property type="component" value="Unassembled WGS sequence"/>
</dbReference>
<evidence type="ECO:0000256" key="9">
    <source>
        <dbReference type="ARBA" id="ARBA00023136"/>
    </source>
</evidence>
<evidence type="ECO:0000256" key="6">
    <source>
        <dbReference type="ARBA" id="ARBA00022729"/>
    </source>
</evidence>
<keyword evidence="5" id="KW-0812">Transmembrane</keyword>
<keyword evidence="3" id="KW-0813">Transport</keyword>